<dbReference type="InterPro" id="IPR018976">
    <property type="entry name" value="Imelysin-like"/>
</dbReference>
<dbReference type="Proteomes" id="UP000535501">
    <property type="component" value="Unassembled WGS sequence"/>
</dbReference>
<dbReference type="InterPro" id="IPR034984">
    <property type="entry name" value="Imelysin-like_IPPA"/>
</dbReference>
<comment type="subcellular location">
    <subcellularLocation>
        <location evidence="1">Cell envelope</location>
    </subcellularLocation>
</comment>
<evidence type="ECO:0000256" key="2">
    <source>
        <dbReference type="ARBA" id="ARBA00022729"/>
    </source>
</evidence>
<dbReference type="GO" id="GO:0030313">
    <property type="term" value="C:cell envelope"/>
    <property type="evidence" value="ECO:0007669"/>
    <property type="project" value="UniProtKB-SubCell"/>
</dbReference>
<sequence length="368" mass="39877">MLKALSTAALGALAFASVAVAQEEAISPTFPEPEAIRQVIEKAVDGFIREGYRVFQLAAGDLAEDMASLCSAPSPASLAAAKNGFAKAARSWARIEIVRTGPAIEENRLERILFYPDRKSTGLKQVQALLAKPDEAATEVASLKGKSVAMQGFGALEFVLAGTGSESLTGPEGNFRCRYGRAVAQNIKQIASELAAKWDASDGVQHQWKNSGPDSPLFRTEQEAMTALLGILVHGAEMVRDQRIETFYRGEDKSAFPKQAIFWRSQNTWTMVDGNLEGLRDLIQVSELVDLLPSDQHSIVGSIDFVLKAMMGVVEEINPDMEFAVADTAERQKLDFLLVNGRDLIDRLNDQYGGAIGLTSGFSFSDGD</sequence>
<name>A0A7W9YYX7_9HYPH</name>
<protein>
    <recommendedName>
        <fullName evidence="4">Imelysin-like domain-containing protein</fullName>
    </recommendedName>
</protein>
<dbReference type="CDD" id="cd14659">
    <property type="entry name" value="Imelysin-like_IPPA"/>
    <property type="match status" value="1"/>
</dbReference>
<dbReference type="RefSeq" id="WP_077547397.1">
    <property type="nucleotide sequence ID" value="NZ_JACHEJ010000003.1"/>
</dbReference>
<accession>A0A7W9YYX7</accession>
<proteinExistence type="predicted"/>
<keyword evidence="6" id="KW-1185">Reference proteome</keyword>
<evidence type="ECO:0000313" key="5">
    <source>
        <dbReference type="EMBL" id="MBB6179621.1"/>
    </source>
</evidence>
<dbReference type="EMBL" id="JACHEJ010000003">
    <property type="protein sequence ID" value="MBB6179621.1"/>
    <property type="molecule type" value="Genomic_DNA"/>
</dbReference>
<reference evidence="5 6" key="1">
    <citation type="submission" date="2020-08" db="EMBL/GenBank/DDBJ databases">
        <title>Genomic Encyclopedia of Type Strains, Phase IV (KMG-IV): sequencing the most valuable type-strain genomes for metagenomic binning, comparative biology and taxonomic classification.</title>
        <authorList>
            <person name="Goeker M."/>
        </authorList>
    </citation>
    <scope>NUCLEOTIDE SEQUENCE [LARGE SCALE GENOMIC DNA]</scope>
    <source>
        <strain evidence="5 6">DSM 102134</strain>
    </source>
</reference>
<feature type="signal peptide" evidence="3">
    <location>
        <begin position="1"/>
        <end position="21"/>
    </location>
</feature>
<dbReference type="Gene3D" id="1.20.1420.20">
    <property type="entry name" value="M75 peptidase, HXXE motif"/>
    <property type="match status" value="1"/>
</dbReference>
<evidence type="ECO:0000313" key="6">
    <source>
        <dbReference type="Proteomes" id="UP000535501"/>
    </source>
</evidence>
<dbReference type="AlphaFoldDB" id="A0A7W9YYX7"/>
<comment type="caution">
    <text evidence="5">The sequence shown here is derived from an EMBL/GenBank/DDBJ whole genome shotgun (WGS) entry which is preliminary data.</text>
</comment>
<evidence type="ECO:0000256" key="3">
    <source>
        <dbReference type="SAM" id="SignalP"/>
    </source>
</evidence>
<evidence type="ECO:0000256" key="1">
    <source>
        <dbReference type="ARBA" id="ARBA00004196"/>
    </source>
</evidence>
<evidence type="ECO:0000259" key="4">
    <source>
        <dbReference type="Pfam" id="PF09375"/>
    </source>
</evidence>
<dbReference type="Pfam" id="PF09375">
    <property type="entry name" value="Peptidase_M75"/>
    <property type="match status" value="1"/>
</dbReference>
<dbReference type="InterPro" id="IPR038352">
    <property type="entry name" value="Imelysin_sf"/>
</dbReference>
<feature type="domain" description="Imelysin-like" evidence="4">
    <location>
        <begin position="49"/>
        <end position="337"/>
    </location>
</feature>
<organism evidence="5 6">
    <name type="scientific">Pseudorhizobium flavum</name>
    <dbReference type="NCBI Taxonomy" id="1335061"/>
    <lineage>
        <taxon>Bacteria</taxon>
        <taxon>Pseudomonadati</taxon>
        <taxon>Pseudomonadota</taxon>
        <taxon>Alphaproteobacteria</taxon>
        <taxon>Hyphomicrobiales</taxon>
        <taxon>Rhizobiaceae</taxon>
        <taxon>Rhizobium/Agrobacterium group</taxon>
        <taxon>Pseudorhizobium</taxon>
    </lineage>
</organism>
<gene>
    <name evidence="5" type="ORF">HNQ75_001589</name>
</gene>
<feature type="chain" id="PRO_5030691731" description="Imelysin-like domain-containing protein" evidence="3">
    <location>
        <begin position="22"/>
        <end position="368"/>
    </location>
</feature>
<keyword evidence="2 3" id="KW-0732">Signal</keyword>